<feature type="compositionally biased region" description="Basic and acidic residues" evidence="1">
    <location>
        <begin position="280"/>
        <end position="295"/>
    </location>
</feature>
<feature type="region of interest" description="Disordered" evidence="1">
    <location>
        <begin position="1"/>
        <end position="32"/>
    </location>
</feature>
<proteinExistence type="predicted"/>
<feature type="region of interest" description="Disordered" evidence="1">
    <location>
        <begin position="51"/>
        <end position="387"/>
    </location>
</feature>
<dbReference type="PANTHER" id="PTHR44499:SF1">
    <property type="entry name" value="JOUBERIN"/>
    <property type="match status" value="1"/>
</dbReference>
<feature type="compositionally biased region" description="Acidic residues" evidence="1">
    <location>
        <begin position="343"/>
        <end position="357"/>
    </location>
</feature>
<comment type="caution">
    <text evidence="2">The sequence shown here is derived from an EMBL/GenBank/DDBJ whole genome shotgun (WGS) entry which is preliminary data.</text>
</comment>
<feature type="compositionally biased region" description="Basic and acidic residues" evidence="1">
    <location>
        <begin position="188"/>
        <end position="197"/>
    </location>
</feature>
<evidence type="ECO:0000313" key="2">
    <source>
        <dbReference type="EMBL" id="KAL3869325.1"/>
    </source>
</evidence>
<evidence type="ECO:0000313" key="3">
    <source>
        <dbReference type="Proteomes" id="UP001634394"/>
    </source>
</evidence>
<accession>A0ABD3W717</accession>
<feature type="compositionally biased region" description="Acidic residues" evidence="1">
    <location>
        <begin position="315"/>
        <end position="328"/>
    </location>
</feature>
<keyword evidence="3" id="KW-1185">Reference proteome</keyword>
<name>A0ABD3W717_SINWO</name>
<organism evidence="2 3">
    <name type="scientific">Sinanodonta woodiana</name>
    <name type="common">Chinese pond mussel</name>
    <name type="synonym">Anodonta woodiana</name>
    <dbReference type="NCBI Taxonomy" id="1069815"/>
    <lineage>
        <taxon>Eukaryota</taxon>
        <taxon>Metazoa</taxon>
        <taxon>Spiralia</taxon>
        <taxon>Lophotrochozoa</taxon>
        <taxon>Mollusca</taxon>
        <taxon>Bivalvia</taxon>
        <taxon>Autobranchia</taxon>
        <taxon>Heteroconchia</taxon>
        <taxon>Palaeoheterodonta</taxon>
        <taxon>Unionida</taxon>
        <taxon>Unionoidea</taxon>
        <taxon>Unionidae</taxon>
        <taxon>Unioninae</taxon>
        <taxon>Sinanodonta</taxon>
    </lineage>
</organism>
<protein>
    <submittedName>
        <fullName evidence="2">Uncharacterized protein</fullName>
    </submittedName>
</protein>
<reference evidence="2 3" key="1">
    <citation type="submission" date="2024-11" db="EMBL/GenBank/DDBJ databases">
        <title>Chromosome-level genome assembly of the freshwater bivalve Anodonta woodiana.</title>
        <authorList>
            <person name="Chen X."/>
        </authorList>
    </citation>
    <scope>NUCLEOTIDE SEQUENCE [LARGE SCALE GENOMIC DNA]</scope>
    <source>
        <strain evidence="2">MN2024</strain>
        <tissue evidence="2">Gills</tissue>
    </source>
</reference>
<gene>
    <name evidence="2" type="ORF">ACJMK2_042019</name>
</gene>
<sequence>MADTEIMEKPLKAKKTRPKSGKSTNEEVPLENIGAKAKFDQLLQQAVDQTLSEAKSKKKKKKKDNASEAVLDSLRKGEGLQKEEDTTLIANTYDPFDSPKYHKSNKQKEKLKEVKDNKLKQSQVEVVDETHTKTAKKKKKKEVDEKIEDSIIAPGDKTMTISELEIHKKTPGKKKKKKEESETVLSGRSEDELKSPSDEVATPTKKPRRKKTGIEADEEGHTMSPRSEDSIGPPTEEETTSKKKKKKKPPPDKLPEKEEEQAMSPGSDLPSPKRKKTKMKKGDADADADKEHLSPDEEVTSPKGKKKKKKGGTPEGEDEQPLSPDEDATSPRARKKKKKGGEEEKDDEEKKEEEEKEVETPKKKGKKKKQDAKTEEGEAAGEGKVEEEKVIEDEGQILAITIHRTDKLKNDFFIMHPLVRVHVVDEETGKYLTKQHKERAVTAYYETKNEFLDYVLPIMTKPFDFKQRN</sequence>
<feature type="compositionally biased region" description="Basic and acidic residues" evidence="1">
    <location>
        <begin position="73"/>
        <end position="85"/>
    </location>
</feature>
<feature type="compositionally biased region" description="Basic and acidic residues" evidence="1">
    <location>
        <begin position="371"/>
        <end position="387"/>
    </location>
</feature>
<feature type="compositionally biased region" description="Basic and acidic residues" evidence="1">
    <location>
        <begin position="106"/>
        <end position="119"/>
    </location>
</feature>
<dbReference type="InterPro" id="IPR052803">
    <property type="entry name" value="Cilium-Associated_Jouberin"/>
</dbReference>
<dbReference type="AlphaFoldDB" id="A0ABD3W717"/>
<feature type="compositionally biased region" description="Basic and acidic residues" evidence="1">
    <location>
        <begin position="1"/>
        <end position="11"/>
    </location>
</feature>
<dbReference type="Proteomes" id="UP001634394">
    <property type="component" value="Unassembled WGS sequence"/>
</dbReference>
<dbReference type="PANTHER" id="PTHR44499">
    <property type="entry name" value="JOUBERIN"/>
    <property type="match status" value="1"/>
</dbReference>
<dbReference type="EMBL" id="JBJQND010000008">
    <property type="protein sequence ID" value="KAL3869325.1"/>
    <property type="molecule type" value="Genomic_DNA"/>
</dbReference>
<evidence type="ECO:0000256" key="1">
    <source>
        <dbReference type="SAM" id="MobiDB-lite"/>
    </source>
</evidence>